<evidence type="ECO:0000256" key="1">
    <source>
        <dbReference type="SAM" id="Coils"/>
    </source>
</evidence>
<dbReference type="RefSeq" id="XP_073978664.1">
    <property type="nucleotide sequence ID" value="XM_074122563.1"/>
</dbReference>
<protein>
    <submittedName>
        <fullName evidence="3">Uncharacterized protein</fullName>
    </submittedName>
</protein>
<feature type="coiled-coil region" evidence="1">
    <location>
        <begin position="94"/>
        <end position="125"/>
    </location>
</feature>
<dbReference type="HOGENOM" id="CLU_1779715_0_0_1"/>
<keyword evidence="1" id="KW-0175">Coiled coil</keyword>
<evidence type="ECO:0000256" key="2">
    <source>
        <dbReference type="SAM" id="SignalP"/>
    </source>
</evidence>
<dbReference type="AlphaFoldDB" id="R4G372"/>
<sequence length="147" mass="16843">MSPEIILFPLLIQVTMGSISISNINGKRDIYINNQKVDLNEAKVIEKTDDYTVYQPKEDEDTTIVIGKDGGVMISSNGSVQVSTQGSNMSPAEKKQFQQKMQAFHQKMDQQRQEMTNKLSHLKDKINERVKNSLSNMYRGQFFEDMF</sequence>
<feature type="signal peptide" evidence="2">
    <location>
        <begin position="1"/>
        <end position="17"/>
    </location>
</feature>
<proteinExistence type="evidence at transcript level"/>
<dbReference type="VEuPathDB" id="VectorBase:RPRC011637"/>
<feature type="chain" id="PRO_5004372087" evidence="2">
    <location>
        <begin position="18"/>
        <end position="147"/>
    </location>
</feature>
<dbReference type="GeneID" id="141451291"/>
<keyword evidence="2" id="KW-0732">Signal</keyword>
<name>R4G372_RHOPR</name>
<organism evidence="3">
    <name type="scientific">Rhodnius prolixus</name>
    <name type="common">Triatomid bug</name>
    <dbReference type="NCBI Taxonomy" id="13249"/>
    <lineage>
        <taxon>Eukaryota</taxon>
        <taxon>Metazoa</taxon>
        <taxon>Ecdysozoa</taxon>
        <taxon>Arthropoda</taxon>
        <taxon>Hexapoda</taxon>
        <taxon>Insecta</taxon>
        <taxon>Pterygota</taxon>
        <taxon>Neoptera</taxon>
        <taxon>Paraneoptera</taxon>
        <taxon>Hemiptera</taxon>
        <taxon>Heteroptera</taxon>
        <taxon>Panheteroptera</taxon>
        <taxon>Cimicomorpha</taxon>
        <taxon>Reduviidae</taxon>
        <taxon>Triatominae</taxon>
        <taxon>Rhodnius</taxon>
    </lineage>
</organism>
<dbReference type="EMBL" id="GAHY01001941">
    <property type="protein sequence ID" value="JAA75569.1"/>
    <property type="molecule type" value="mRNA"/>
</dbReference>
<evidence type="ECO:0000313" key="3">
    <source>
        <dbReference type="EMBL" id="JAA75569.1"/>
    </source>
</evidence>
<reference evidence="3" key="1">
    <citation type="submission" date="2013-04" db="EMBL/GenBank/DDBJ databases">
        <title>An insight into the transcriptome of the digestive tract of the blood sucking bug, Rhodnius prolixus.</title>
        <authorList>
            <person name="Ribeiro J.M.C."/>
            <person name="Genta F.A."/>
            <person name="Sorgine M.H.F."/>
            <person name="Paiva-Silva G.O."/>
            <person name="Majerowicz D."/>
            <person name="Medeiros M."/>
            <person name="Koerich L."/>
            <person name="Terra W.R."/>
            <person name="Ferreira C."/>
            <person name="Pimentel A.C."/>
            <person name="Bisch P.M."/>
            <person name="Diniz M.M.P."/>
            <person name="Nascimento R."/>
            <person name="Salmon D."/>
            <person name="Silber A.M."/>
            <person name="Alves M."/>
            <person name="Oliveira M.F."/>
            <person name="Gondim K.C."/>
            <person name="Silva Neto M.A.C."/>
            <person name="Atella G.C."/>
            <person name="Araujo H."/>
            <person name="Dias F.S."/>
            <person name="Polycarpo C.R."/>
            <person name="Fampa P."/>
            <person name="Melo A.C."/>
            <person name="Tanaka A.S."/>
            <person name="Balczun C."/>
            <person name="Oliveira J.H.M."/>
            <person name="Goncalves R."/>
            <person name="Lazoski C."/>
            <person name="Pereira M.A."/>
            <person name="Rivera-Pomar R."/>
            <person name="Diambra L."/>
            <person name="Schaub G.A."/>
            <person name="Garcia E.S."/>
            <person name="Azambuja P."/>
            <person name="Braz G.R.C."/>
            <person name="Oliveira P.L."/>
        </authorList>
    </citation>
    <scope>NUCLEOTIDE SEQUENCE</scope>
</reference>
<accession>R4G372</accession>